<gene>
    <name evidence="4" type="ORF">ACFSUS_07595</name>
</gene>
<evidence type="ECO:0000313" key="4">
    <source>
        <dbReference type="EMBL" id="MFD2570492.1"/>
    </source>
</evidence>
<organism evidence="4 5">
    <name type="scientific">Spirosoma soli</name>
    <dbReference type="NCBI Taxonomy" id="1770529"/>
    <lineage>
        <taxon>Bacteria</taxon>
        <taxon>Pseudomonadati</taxon>
        <taxon>Bacteroidota</taxon>
        <taxon>Cytophagia</taxon>
        <taxon>Cytophagales</taxon>
        <taxon>Cytophagaceae</taxon>
        <taxon>Spirosoma</taxon>
    </lineage>
</organism>
<comment type="caution">
    <text evidence="4">The sequence shown here is derived from an EMBL/GenBank/DDBJ whole genome shotgun (WGS) entry which is preliminary data.</text>
</comment>
<keyword evidence="1" id="KW-0812">Transmembrane</keyword>
<reference evidence="5" key="1">
    <citation type="journal article" date="2019" name="Int. J. Syst. Evol. Microbiol.">
        <title>The Global Catalogue of Microorganisms (GCM) 10K type strain sequencing project: providing services to taxonomists for standard genome sequencing and annotation.</title>
        <authorList>
            <consortium name="The Broad Institute Genomics Platform"/>
            <consortium name="The Broad Institute Genome Sequencing Center for Infectious Disease"/>
            <person name="Wu L."/>
            <person name="Ma J."/>
        </authorList>
    </citation>
    <scope>NUCLEOTIDE SEQUENCE [LARGE SCALE GENOMIC DNA]</scope>
    <source>
        <strain evidence="5">KCTC 42805</strain>
    </source>
</reference>
<evidence type="ECO:0000259" key="2">
    <source>
        <dbReference type="Pfam" id="PF04773"/>
    </source>
</evidence>
<dbReference type="Gene3D" id="2.60.120.1440">
    <property type="match status" value="1"/>
</dbReference>
<dbReference type="InterPro" id="IPR012373">
    <property type="entry name" value="Ferrdict_sens_TM"/>
</dbReference>
<proteinExistence type="predicted"/>
<accession>A0ABW5M0G4</accession>
<dbReference type="PIRSF" id="PIRSF018266">
    <property type="entry name" value="FecR"/>
    <property type="match status" value="1"/>
</dbReference>
<feature type="domain" description="Protein FecR C-terminal" evidence="3">
    <location>
        <begin position="285"/>
        <end position="351"/>
    </location>
</feature>
<dbReference type="PANTHER" id="PTHR30273">
    <property type="entry name" value="PERIPLASMIC SIGNAL SENSOR AND SIGMA FACTOR ACTIVATOR FECR-RELATED"/>
    <property type="match status" value="1"/>
</dbReference>
<keyword evidence="1" id="KW-0472">Membrane</keyword>
<protein>
    <submittedName>
        <fullName evidence="4">FecR family protein</fullName>
    </submittedName>
</protein>
<feature type="domain" description="FecR protein" evidence="2">
    <location>
        <begin position="124"/>
        <end position="240"/>
    </location>
</feature>
<feature type="transmembrane region" description="Helical" evidence="1">
    <location>
        <begin position="99"/>
        <end position="116"/>
    </location>
</feature>
<dbReference type="InterPro" id="IPR006860">
    <property type="entry name" value="FecR"/>
</dbReference>
<dbReference type="InterPro" id="IPR032508">
    <property type="entry name" value="FecR_C"/>
</dbReference>
<evidence type="ECO:0000256" key="1">
    <source>
        <dbReference type="SAM" id="Phobius"/>
    </source>
</evidence>
<dbReference type="Gene3D" id="3.55.50.30">
    <property type="match status" value="1"/>
</dbReference>
<dbReference type="Pfam" id="PF16344">
    <property type="entry name" value="FecR_C"/>
    <property type="match status" value="1"/>
</dbReference>
<evidence type="ECO:0000313" key="5">
    <source>
        <dbReference type="Proteomes" id="UP001597469"/>
    </source>
</evidence>
<dbReference type="Pfam" id="PF04773">
    <property type="entry name" value="FecR"/>
    <property type="match status" value="1"/>
</dbReference>
<sequence>MEDIVNKAVLFDYFSGRVSPLQKKSVEHWLSELSNRELYYQWLHEWELERLQTNTNWQPMFEKTAHRIHHTPPESPPAEEQRPASWSLSRTGEWMRRHGLLAASVVLVLMAASWWFRDVLLYKTVQTSFGETRRLTLPDGSVVILNANSTLRFARWFGSSWLPNPTSFGKQRTDAAQAIQQQRTVELTGEADFAVRHLPDQQRFVVLTPKGLNVTVLGTQFTVYSRERATRVALRSGRVELTTRQPTRSPLIMNPGDLVTLNRQGKLALTRTAHPEAMAAWVDHRFEFERTSLREVAQLLHENYGLTVTIANAQLASRTISGSFTARNANELLQLISQLLQVNYIRENDRVSFTD</sequence>
<dbReference type="Proteomes" id="UP001597469">
    <property type="component" value="Unassembled WGS sequence"/>
</dbReference>
<dbReference type="EMBL" id="JBHULN010000003">
    <property type="protein sequence ID" value="MFD2570492.1"/>
    <property type="molecule type" value="Genomic_DNA"/>
</dbReference>
<keyword evidence="5" id="KW-1185">Reference proteome</keyword>
<dbReference type="RefSeq" id="WP_381521207.1">
    <property type="nucleotide sequence ID" value="NZ_JBHULN010000003.1"/>
</dbReference>
<evidence type="ECO:0000259" key="3">
    <source>
        <dbReference type="Pfam" id="PF16344"/>
    </source>
</evidence>
<keyword evidence="1" id="KW-1133">Transmembrane helix</keyword>
<dbReference type="PANTHER" id="PTHR30273:SF2">
    <property type="entry name" value="PROTEIN FECR"/>
    <property type="match status" value="1"/>
</dbReference>
<name>A0ABW5M0G4_9BACT</name>